<proteinExistence type="predicted"/>
<feature type="transmembrane region" description="Helical" evidence="1">
    <location>
        <begin position="32"/>
        <end position="55"/>
    </location>
</feature>
<dbReference type="RefSeq" id="WP_058031245.1">
    <property type="nucleotide sequence ID" value="NZ_CP013187.1"/>
</dbReference>
<protein>
    <submittedName>
        <fullName evidence="2">Uncharacterized protein</fullName>
    </submittedName>
</protein>
<feature type="transmembrane region" description="Helical" evidence="1">
    <location>
        <begin position="121"/>
        <end position="140"/>
    </location>
</feature>
<feature type="transmembrane region" description="Helical" evidence="1">
    <location>
        <begin position="67"/>
        <end position="93"/>
    </location>
</feature>
<evidence type="ECO:0000256" key="1">
    <source>
        <dbReference type="SAM" id="Phobius"/>
    </source>
</evidence>
<dbReference type="KEGG" id="pphe:PP2015_3114"/>
<dbReference type="OrthoDB" id="6213303at2"/>
<keyword evidence="1" id="KW-0812">Transmembrane</keyword>
<name>A0A0S2K5S4_9GAMM</name>
<gene>
    <name evidence="2" type="ORF">PP2015_3114</name>
</gene>
<dbReference type="PATRIC" id="fig|161398.10.peg.3171"/>
<reference evidence="2 3" key="1">
    <citation type="submission" date="2015-11" db="EMBL/GenBank/DDBJ databases">
        <authorList>
            <person name="Zhang Y."/>
            <person name="Guo Z."/>
        </authorList>
    </citation>
    <scope>NUCLEOTIDE SEQUENCE [LARGE SCALE GENOMIC DNA]</scope>
    <source>
        <strain evidence="2 3">KCTC 12086</strain>
    </source>
</reference>
<organism evidence="2 3">
    <name type="scientific">Pseudoalteromonas phenolica</name>
    <dbReference type="NCBI Taxonomy" id="161398"/>
    <lineage>
        <taxon>Bacteria</taxon>
        <taxon>Pseudomonadati</taxon>
        <taxon>Pseudomonadota</taxon>
        <taxon>Gammaproteobacteria</taxon>
        <taxon>Alteromonadales</taxon>
        <taxon>Pseudoalteromonadaceae</taxon>
        <taxon>Pseudoalteromonas</taxon>
    </lineage>
</organism>
<dbReference type="AlphaFoldDB" id="A0A0S2K5S4"/>
<accession>A0A0S2K5S4</accession>
<dbReference type="Proteomes" id="UP000061457">
    <property type="component" value="Chromosome I"/>
</dbReference>
<keyword evidence="1" id="KW-0472">Membrane</keyword>
<keyword evidence="1" id="KW-1133">Transmembrane helix</keyword>
<dbReference type="EMBL" id="CP013187">
    <property type="protein sequence ID" value="ALO43593.1"/>
    <property type="molecule type" value="Genomic_DNA"/>
</dbReference>
<dbReference type="STRING" id="161398.PP2015_3114"/>
<evidence type="ECO:0000313" key="3">
    <source>
        <dbReference type="Proteomes" id="UP000061457"/>
    </source>
</evidence>
<evidence type="ECO:0000313" key="2">
    <source>
        <dbReference type="EMBL" id="ALO43593.1"/>
    </source>
</evidence>
<keyword evidence="3" id="KW-1185">Reference proteome</keyword>
<sequence>MDHLTRVYHFRYLRQLLEVKRFLKVNPSLLPAVIYLVSSGAGLYYLTCLLSHFGFDGLKHIGLGDFLTIIFSSFWLLGAFVAFLLILVFFIPIDRASSSIQFLSIGKFMSAMNRPFLKIPVLYGFSSSVIAIFFSANILAESQASAIKHTKSELVEVSFNYPVNWLGNTITKLNAVKVVASTSRYVFIYHPDTKKSVVVPLGNIATIFNVKQGDE</sequence>